<keyword evidence="8" id="KW-0289">Folate biosynthesis</keyword>
<evidence type="ECO:0000256" key="7">
    <source>
        <dbReference type="ARBA" id="ARBA00018285"/>
    </source>
</evidence>
<dbReference type="EMBL" id="FNYO01000006">
    <property type="protein sequence ID" value="SEI48031.1"/>
    <property type="molecule type" value="Genomic_DNA"/>
</dbReference>
<dbReference type="Pfam" id="PF02152">
    <property type="entry name" value="FolB"/>
    <property type="match status" value="1"/>
</dbReference>
<evidence type="ECO:0000256" key="5">
    <source>
        <dbReference type="ARBA" id="ARBA00012234"/>
    </source>
</evidence>
<dbReference type="InterPro" id="IPR006157">
    <property type="entry name" value="FolB_dom"/>
</dbReference>
<evidence type="ECO:0000256" key="2">
    <source>
        <dbReference type="ARBA" id="ARBA00001353"/>
    </source>
</evidence>
<dbReference type="EC" id="5.1.99.8" evidence="5"/>
<comment type="pathway">
    <text evidence="3">Cofactor biosynthesis; tetrahydrofolate biosynthesis; 2-amino-4-hydroxy-6-hydroxymethyl-7,8-dihydropteridine diphosphate from 7,8-dihydroneopterin triphosphate: step 3/4.</text>
</comment>
<comment type="catalytic activity">
    <reaction evidence="2">
        <text>7,8-dihydroneopterin = 6-hydroxymethyl-7,8-dihydropterin + glycolaldehyde</text>
        <dbReference type="Rhea" id="RHEA:10540"/>
        <dbReference type="ChEBI" id="CHEBI:17001"/>
        <dbReference type="ChEBI" id="CHEBI:17071"/>
        <dbReference type="ChEBI" id="CHEBI:44841"/>
        <dbReference type="EC" id="4.1.2.25"/>
    </reaction>
</comment>
<keyword evidence="9" id="KW-0413">Isomerase</keyword>
<evidence type="ECO:0000256" key="4">
    <source>
        <dbReference type="ARBA" id="ARBA00005708"/>
    </source>
</evidence>
<evidence type="ECO:0000313" key="17">
    <source>
        <dbReference type="Proteomes" id="UP000199005"/>
    </source>
</evidence>
<dbReference type="PANTHER" id="PTHR42844">
    <property type="entry name" value="DIHYDRONEOPTERIN ALDOLASE 1-RELATED"/>
    <property type="match status" value="1"/>
</dbReference>
<dbReference type="FunFam" id="3.30.1130.10:FF:000002">
    <property type="entry name" value="7,8-dihydroneopterin aldolase"/>
    <property type="match status" value="1"/>
</dbReference>
<evidence type="ECO:0000256" key="11">
    <source>
        <dbReference type="ARBA" id="ARBA00029947"/>
    </source>
</evidence>
<comment type="catalytic activity">
    <reaction evidence="1">
        <text>7,8-dihydroneopterin = 7,8-dihydromonapterin</text>
        <dbReference type="Rhea" id="RHEA:45328"/>
        <dbReference type="ChEBI" id="CHEBI:17001"/>
        <dbReference type="ChEBI" id="CHEBI:71175"/>
        <dbReference type="EC" id="5.1.99.8"/>
    </reaction>
</comment>
<dbReference type="CDD" id="cd00534">
    <property type="entry name" value="DHNA_DHNTPE"/>
    <property type="match status" value="1"/>
</dbReference>
<evidence type="ECO:0000259" key="15">
    <source>
        <dbReference type="SMART" id="SM00905"/>
    </source>
</evidence>
<dbReference type="NCBIfam" id="TIGR00526">
    <property type="entry name" value="folB_dom"/>
    <property type="match status" value="1"/>
</dbReference>
<evidence type="ECO:0000256" key="9">
    <source>
        <dbReference type="ARBA" id="ARBA00023235"/>
    </source>
</evidence>
<evidence type="ECO:0000256" key="6">
    <source>
        <dbReference type="ARBA" id="ARBA00013043"/>
    </source>
</evidence>
<evidence type="ECO:0000256" key="12">
    <source>
        <dbReference type="ARBA" id="ARBA00031101"/>
    </source>
</evidence>
<dbReference type="AlphaFoldDB" id="A0A1H6QWF5"/>
<evidence type="ECO:0000256" key="10">
    <source>
        <dbReference type="ARBA" id="ARBA00023239"/>
    </source>
</evidence>
<dbReference type="EC" id="4.1.2.25" evidence="6"/>
<dbReference type="PANTHER" id="PTHR42844:SF1">
    <property type="entry name" value="DIHYDRONEOPTERIN ALDOLASE 1-RELATED"/>
    <property type="match status" value="1"/>
</dbReference>
<comment type="similarity">
    <text evidence="4">Belongs to the DHNA family.</text>
</comment>
<dbReference type="InterPro" id="IPR043133">
    <property type="entry name" value="GTP-CH-I_C/QueF"/>
</dbReference>
<dbReference type="GO" id="GO:0004150">
    <property type="term" value="F:dihydroneopterin aldolase activity"/>
    <property type="evidence" value="ECO:0007669"/>
    <property type="project" value="UniProtKB-EC"/>
</dbReference>
<name>A0A1H6QWF5_9GAMM</name>
<evidence type="ECO:0000256" key="3">
    <source>
        <dbReference type="ARBA" id="ARBA00005013"/>
    </source>
</evidence>
<dbReference type="STRING" id="170623.SAMN04244579_00767"/>
<dbReference type="SMART" id="SM00905">
    <property type="entry name" value="FolB"/>
    <property type="match status" value="1"/>
</dbReference>
<dbReference type="GO" id="GO:0016853">
    <property type="term" value="F:isomerase activity"/>
    <property type="evidence" value="ECO:0007669"/>
    <property type="project" value="UniProtKB-KW"/>
</dbReference>
<evidence type="ECO:0000256" key="13">
    <source>
        <dbReference type="ARBA" id="ARBA00032109"/>
    </source>
</evidence>
<evidence type="ECO:0000256" key="1">
    <source>
        <dbReference type="ARBA" id="ARBA00000693"/>
    </source>
</evidence>
<dbReference type="GO" id="GO:0005737">
    <property type="term" value="C:cytoplasm"/>
    <property type="evidence" value="ECO:0007669"/>
    <property type="project" value="TreeGrafter"/>
</dbReference>
<feature type="domain" description="Dihydroneopterin aldolase/epimerase" evidence="15">
    <location>
        <begin position="6"/>
        <end position="116"/>
    </location>
</feature>
<keyword evidence="10" id="KW-0456">Lyase</keyword>
<dbReference type="GO" id="GO:0046656">
    <property type="term" value="P:folic acid biosynthetic process"/>
    <property type="evidence" value="ECO:0007669"/>
    <property type="project" value="UniProtKB-KW"/>
</dbReference>
<reference evidence="16 17" key="1">
    <citation type="submission" date="2016-10" db="EMBL/GenBank/DDBJ databases">
        <authorList>
            <person name="de Groot N.N."/>
        </authorList>
    </citation>
    <scope>NUCLEOTIDE SEQUENCE [LARGE SCALE GENOMIC DNA]</scope>
    <source>
        <strain evidence="16 17">DSM 1041</strain>
    </source>
</reference>
<gene>
    <name evidence="16" type="ORF">SAMN04244579_00767</name>
</gene>
<dbReference type="Gene3D" id="3.30.1130.10">
    <property type="match status" value="1"/>
</dbReference>
<proteinExistence type="inferred from homology"/>
<protein>
    <recommendedName>
        <fullName evidence="7">Dihydroneopterin aldolase</fullName>
        <ecNumber evidence="6">4.1.2.25</ecNumber>
        <ecNumber evidence="5">5.1.99.8</ecNumber>
    </recommendedName>
    <alternativeName>
        <fullName evidence="12">7,8-dihydroneopterin 2'-epimerase</fullName>
    </alternativeName>
    <alternativeName>
        <fullName evidence="14">7,8-dihydroneopterin aldolase</fullName>
    </alternativeName>
    <alternativeName>
        <fullName evidence="11">7,8-dihydroneopterin epimerase</fullName>
    </alternativeName>
    <alternativeName>
        <fullName evidence="13">Dihydroneopterin epimerase</fullName>
    </alternativeName>
</protein>
<evidence type="ECO:0000313" key="16">
    <source>
        <dbReference type="EMBL" id="SEI48031.1"/>
    </source>
</evidence>
<dbReference type="InterPro" id="IPR006156">
    <property type="entry name" value="Dihydroneopterin_aldolase"/>
</dbReference>
<sequence length="119" mass="12996">MNLDKVFIEGLEVDTVIGVYDWERGIRQCLRLDLECGWDVRAPAAGDALACALDYAAMTVRIQAFAGEAHFLLVETFAERLAGVLMAEFGMPWLRLRLTKPGAVPAAAGVGVEIERGCR</sequence>
<accession>A0A1H6QWF5</accession>
<dbReference type="SUPFAM" id="SSF55620">
    <property type="entry name" value="Tetrahydrobiopterin biosynthesis enzymes-like"/>
    <property type="match status" value="1"/>
</dbReference>
<organism evidence="16 17">
    <name type="scientific">Azotobacter beijerinckii</name>
    <dbReference type="NCBI Taxonomy" id="170623"/>
    <lineage>
        <taxon>Bacteria</taxon>
        <taxon>Pseudomonadati</taxon>
        <taxon>Pseudomonadota</taxon>
        <taxon>Gammaproteobacteria</taxon>
        <taxon>Pseudomonadales</taxon>
        <taxon>Pseudomonadaceae</taxon>
        <taxon>Azotobacter</taxon>
    </lineage>
</organism>
<evidence type="ECO:0000256" key="14">
    <source>
        <dbReference type="ARBA" id="ARBA00032903"/>
    </source>
</evidence>
<dbReference type="Proteomes" id="UP000199005">
    <property type="component" value="Unassembled WGS sequence"/>
</dbReference>
<evidence type="ECO:0000256" key="8">
    <source>
        <dbReference type="ARBA" id="ARBA00022909"/>
    </source>
</evidence>